<evidence type="ECO:0000256" key="1">
    <source>
        <dbReference type="ARBA" id="ARBA00004123"/>
    </source>
</evidence>
<evidence type="ECO:0000256" key="2">
    <source>
        <dbReference type="ARBA" id="ARBA00022517"/>
    </source>
</evidence>
<dbReference type="OrthoDB" id="10264910at2759"/>
<evidence type="ECO:0000313" key="6">
    <source>
        <dbReference type="EMBL" id="ELA42874.1"/>
    </source>
</evidence>
<dbReference type="EMBL" id="JH370130">
    <property type="protein sequence ID" value="ELA42874.1"/>
    <property type="molecule type" value="Genomic_DNA"/>
</dbReference>
<dbReference type="PROSITE" id="PS50172">
    <property type="entry name" value="BRCT"/>
    <property type="match status" value="1"/>
</dbReference>
<feature type="domain" description="BRCT" evidence="5">
    <location>
        <begin position="271"/>
        <end position="349"/>
    </location>
</feature>
<dbReference type="VEuPathDB" id="MicrosporidiaDB:VICG_00189"/>
<dbReference type="GeneID" id="19880907"/>
<evidence type="ECO:0000259" key="5">
    <source>
        <dbReference type="PROSITE" id="PS50172"/>
    </source>
</evidence>
<dbReference type="SUPFAM" id="SSF52113">
    <property type="entry name" value="BRCT domain"/>
    <property type="match status" value="1"/>
</dbReference>
<dbReference type="Gene3D" id="3.40.50.10190">
    <property type="entry name" value="BRCT domain"/>
    <property type="match status" value="1"/>
</dbReference>
<dbReference type="Proteomes" id="UP000011082">
    <property type="component" value="Unassembled WGS sequence"/>
</dbReference>
<organism evidence="6 7">
    <name type="scientific">Vittaforma corneae (strain ATCC 50505)</name>
    <name type="common">Microsporidian parasite</name>
    <name type="synonym">Nosema corneum</name>
    <dbReference type="NCBI Taxonomy" id="993615"/>
    <lineage>
        <taxon>Eukaryota</taxon>
        <taxon>Fungi</taxon>
        <taxon>Fungi incertae sedis</taxon>
        <taxon>Microsporidia</taxon>
        <taxon>Nosematidae</taxon>
        <taxon>Vittaforma</taxon>
    </lineage>
</organism>
<gene>
    <name evidence="6" type="ORF">VICG_00189</name>
</gene>
<dbReference type="PANTHER" id="PTHR12221">
    <property type="entry name" value="PESCADILLO - RELATED"/>
    <property type="match status" value="1"/>
</dbReference>
<dbReference type="InterPro" id="IPR001357">
    <property type="entry name" value="BRCT_dom"/>
</dbReference>
<accession>L2GQH2</accession>
<protein>
    <recommendedName>
        <fullName evidence="5">BRCT domain-containing protein</fullName>
    </recommendedName>
</protein>
<dbReference type="AlphaFoldDB" id="L2GQH2"/>
<dbReference type="STRING" id="993615.L2GQH2"/>
<dbReference type="Pfam" id="PF06732">
    <property type="entry name" value="Pescadillo_N"/>
    <property type="match status" value="1"/>
</dbReference>
<proteinExistence type="predicted"/>
<dbReference type="GO" id="GO:0003723">
    <property type="term" value="F:RNA binding"/>
    <property type="evidence" value="ECO:0007669"/>
    <property type="project" value="TreeGrafter"/>
</dbReference>
<comment type="subcellular location">
    <subcellularLocation>
        <location evidence="1">Nucleus</location>
    </subcellularLocation>
</comment>
<evidence type="ECO:0000256" key="3">
    <source>
        <dbReference type="ARBA" id="ARBA00022552"/>
    </source>
</evidence>
<evidence type="ECO:0000256" key="4">
    <source>
        <dbReference type="ARBA" id="ARBA00023242"/>
    </source>
</evidence>
<keyword evidence="2" id="KW-0690">Ribosome biogenesis</keyword>
<dbReference type="GO" id="GO:0070545">
    <property type="term" value="C:PeBoW complex"/>
    <property type="evidence" value="ECO:0007669"/>
    <property type="project" value="TreeGrafter"/>
</dbReference>
<dbReference type="OMA" id="RESEPYQ"/>
<keyword evidence="4" id="KW-0539">Nucleus</keyword>
<keyword evidence="7" id="KW-1185">Reference proteome</keyword>
<evidence type="ECO:0000313" key="7">
    <source>
        <dbReference type="Proteomes" id="UP000011082"/>
    </source>
</evidence>
<dbReference type="InParanoid" id="L2GQH2"/>
<dbReference type="InterPro" id="IPR010613">
    <property type="entry name" value="PES"/>
</dbReference>
<dbReference type="HOGENOM" id="CLU_019619_0_0_1"/>
<dbReference type="RefSeq" id="XP_007603642.1">
    <property type="nucleotide sequence ID" value="XM_007603580.1"/>
</dbReference>
<dbReference type="GO" id="GO:0000463">
    <property type="term" value="P:maturation of LSU-rRNA from tricistronic rRNA transcript (SSU-rRNA, 5.8S rRNA, LSU-rRNA)"/>
    <property type="evidence" value="ECO:0007669"/>
    <property type="project" value="TreeGrafter"/>
</dbReference>
<name>L2GQH2_VITCO</name>
<reference evidence="7" key="1">
    <citation type="submission" date="2011-05" db="EMBL/GenBank/DDBJ databases">
        <title>The genome sequence of Vittaforma corneae strain ATCC 50505.</title>
        <authorList>
            <consortium name="The Broad Institute Genome Sequencing Platform"/>
            <person name="Cuomo C."/>
            <person name="Didier E."/>
            <person name="Bowers L."/>
            <person name="Young S.K."/>
            <person name="Zeng Q."/>
            <person name="Gargeya S."/>
            <person name="Fitzgerald M."/>
            <person name="Haas B."/>
            <person name="Abouelleil A."/>
            <person name="Alvarado L."/>
            <person name="Arachchi H.M."/>
            <person name="Berlin A."/>
            <person name="Chapman S.B."/>
            <person name="Gearin G."/>
            <person name="Goldberg J."/>
            <person name="Griggs A."/>
            <person name="Gujja S."/>
            <person name="Hansen M."/>
            <person name="Heiman D."/>
            <person name="Howarth C."/>
            <person name="Larimer J."/>
            <person name="Lui A."/>
            <person name="MacDonald P.J.P."/>
            <person name="McCowen C."/>
            <person name="Montmayeur A."/>
            <person name="Murphy C."/>
            <person name="Neiman D."/>
            <person name="Pearson M."/>
            <person name="Priest M."/>
            <person name="Roberts A."/>
            <person name="Saif S."/>
            <person name="Shea T."/>
            <person name="Sisk P."/>
            <person name="Stolte C."/>
            <person name="Sykes S."/>
            <person name="Wortman J."/>
            <person name="Nusbaum C."/>
            <person name="Birren B."/>
        </authorList>
    </citation>
    <scope>NUCLEOTIDE SEQUENCE [LARGE SCALE GENOMIC DNA]</scope>
    <source>
        <strain evidence="7">ATCC 50505</strain>
    </source>
</reference>
<dbReference type="InterPro" id="IPR036420">
    <property type="entry name" value="BRCT_dom_sf"/>
</dbReference>
<dbReference type="FunCoup" id="L2GQH2">
    <property type="interactions" value="255"/>
</dbReference>
<keyword evidence="3" id="KW-0698">rRNA processing</keyword>
<sequence>MGGYKHFRPAVKYVSRKTAVQKLNVSEKQFDKLSVMLGIYPVVADSKNCYDKVDGWYYRIEDVKTMFYSETYGILNRNLKKEAKRQKMLKFQQIERASKVIDEEFDLIDLVKQKYGSLGQSVDDLGNTLKNLYIIDLLSIDYVKEELESFRKFIIERKLLSKAFMSKKGIYFGFNVEKIIVCWMVPYPGANLADFVEEKVDSPDAKTVCNFDFLDFGSLSEEESEAAEITHTNSPDKLDISLLKYASPLLKIHLKLCVHKFGILYPKENGKKAGIFKNMRFFIDVKSISEQIAFVILSLDGEVASYGQAKFIITETVDAIDPENIYLQPQYVFDCLNQSKILPYDLYFVGKELPPHISPFPNAIDTIDSRALKLLSNKKKYSILDRVEALH</sequence>
<dbReference type="PANTHER" id="PTHR12221:SF6">
    <property type="entry name" value="PESCADILLO HOMOLOG"/>
    <property type="match status" value="1"/>
</dbReference>